<feature type="chain" id="PRO_5026910731" evidence="4">
    <location>
        <begin position="31"/>
        <end position="534"/>
    </location>
</feature>
<organism evidence="5 6">
    <name type="scientific">Pogonomyrmex barbatus</name>
    <name type="common">red harvester ant</name>
    <dbReference type="NCBI Taxonomy" id="144034"/>
    <lineage>
        <taxon>Eukaryota</taxon>
        <taxon>Metazoa</taxon>
        <taxon>Ecdysozoa</taxon>
        <taxon>Arthropoda</taxon>
        <taxon>Hexapoda</taxon>
        <taxon>Insecta</taxon>
        <taxon>Pterygota</taxon>
        <taxon>Neoptera</taxon>
        <taxon>Endopterygota</taxon>
        <taxon>Hymenoptera</taxon>
        <taxon>Apocrita</taxon>
        <taxon>Aculeata</taxon>
        <taxon>Formicoidea</taxon>
        <taxon>Formicidae</taxon>
        <taxon>Myrmicinae</taxon>
        <taxon>Pogonomyrmex</taxon>
    </lineage>
</organism>
<dbReference type="CTD" id="38590"/>
<dbReference type="InterPro" id="IPR001611">
    <property type="entry name" value="Leu-rich_rpt"/>
</dbReference>
<dbReference type="InterPro" id="IPR032675">
    <property type="entry name" value="LRR_dom_sf"/>
</dbReference>
<dbReference type="KEGG" id="pbar:105423433"/>
<proteinExistence type="predicted"/>
<keyword evidence="5" id="KW-1185">Reference proteome</keyword>
<evidence type="ECO:0000313" key="5">
    <source>
        <dbReference type="Proteomes" id="UP000504615"/>
    </source>
</evidence>
<dbReference type="RefSeq" id="XP_011631482.1">
    <property type="nucleotide sequence ID" value="XM_011633180.1"/>
</dbReference>
<evidence type="ECO:0000256" key="2">
    <source>
        <dbReference type="ARBA" id="ARBA00022737"/>
    </source>
</evidence>
<dbReference type="FunFam" id="3.80.10.10:FF:001164">
    <property type="entry name" value="GH01279p"/>
    <property type="match status" value="1"/>
</dbReference>
<feature type="compositionally biased region" description="Low complexity" evidence="3">
    <location>
        <begin position="500"/>
        <end position="509"/>
    </location>
</feature>
<dbReference type="PROSITE" id="PS51450">
    <property type="entry name" value="LRR"/>
    <property type="match status" value="3"/>
</dbReference>
<evidence type="ECO:0000256" key="1">
    <source>
        <dbReference type="ARBA" id="ARBA00022614"/>
    </source>
</evidence>
<dbReference type="AlphaFoldDB" id="A0A6I9VZJ3"/>
<evidence type="ECO:0000256" key="3">
    <source>
        <dbReference type="SAM" id="MobiDB-lite"/>
    </source>
</evidence>
<dbReference type="Proteomes" id="UP000504615">
    <property type="component" value="Unplaced"/>
</dbReference>
<feature type="signal peptide" evidence="4">
    <location>
        <begin position="1"/>
        <end position="30"/>
    </location>
</feature>
<feature type="region of interest" description="Disordered" evidence="3">
    <location>
        <begin position="483"/>
        <end position="509"/>
    </location>
</feature>
<name>A0A6I9VZJ3_9HYME</name>
<reference evidence="6" key="1">
    <citation type="submission" date="2025-08" db="UniProtKB">
        <authorList>
            <consortium name="RefSeq"/>
        </authorList>
    </citation>
    <scope>IDENTIFICATION</scope>
</reference>
<dbReference type="SUPFAM" id="SSF52058">
    <property type="entry name" value="L domain-like"/>
    <property type="match status" value="1"/>
</dbReference>
<dbReference type="PANTHER" id="PTHR24366:SF96">
    <property type="entry name" value="LEUCINE RICH REPEAT CONTAINING 53"/>
    <property type="match status" value="1"/>
</dbReference>
<gene>
    <name evidence="6" type="primary">LOC105423433</name>
</gene>
<dbReference type="Pfam" id="PF13855">
    <property type="entry name" value="LRR_8"/>
    <property type="match status" value="3"/>
</dbReference>
<keyword evidence="4" id="KW-0732">Signal</keyword>
<dbReference type="SMART" id="SM00369">
    <property type="entry name" value="LRR_TYP"/>
    <property type="match status" value="7"/>
</dbReference>
<evidence type="ECO:0000313" key="6">
    <source>
        <dbReference type="RefSeq" id="XP_011631482.1"/>
    </source>
</evidence>
<dbReference type="InterPro" id="IPR003591">
    <property type="entry name" value="Leu-rich_rpt_typical-subtyp"/>
</dbReference>
<keyword evidence="1" id="KW-0433">Leucine-rich repeat</keyword>
<keyword evidence="2" id="KW-0677">Repeat</keyword>
<dbReference type="GeneID" id="105423433"/>
<dbReference type="OrthoDB" id="27267at2759"/>
<sequence length="534" mass="61085">MRQFPYNSIVLGPLLLLLLLAFLFASPSLAVSKSRGKKKVQKEEPVDICDIDKSPGEAPIFCYCNDANRSQNATEANCWVLSKFEPTDPTWSYFTSQSHLEKLTFTVRQINSLDFVPTDLLRRMKNLRVIGFQYARLLEIFERTFSNFSDITDINLSRNTIGVLHKHAFENMRSLTVINLDDNRISEINRDTFVSLPSLRKLYLNRNNISTVHDKAFKLLGSLQELELSGNQITVITRDSFHGLHNLLRLDLRGNQITMLGDRSFVEMPELAELQLDQNQIKYISDRAFDGMGNLRKLQLSENQLVSLQPHFLAGASKIYFLDLRMNALKTVTFDNVKPIVRNLYDSNGYLYLSRNNLICDCKLAWIWGLRNETKNPKLQGALEELTCFLESNNASQKINSEDPGRNQPHEMREEYYDDNSRDDDNNEDDVDDNNGDYYDDSDDENSLSNSHSKTDYDRRCCRKHLFDLKPDDLPCPELSREDLMASEQPSSRHENARVGSSGSSWFSSGTTSVQAGQSVLLASFLLLSIPFFT</sequence>
<dbReference type="Gene3D" id="3.80.10.10">
    <property type="entry name" value="Ribonuclease Inhibitor"/>
    <property type="match status" value="1"/>
</dbReference>
<dbReference type="PANTHER" id="PTHR24366">
    <property type="entry name" value="IG(IMMUNOGLOBULIN) AND LRR(LEUCINE RICH REPEAT) DOMAINS"/>
    <property type="match status" value="1"/>
</dbReference>
<protein>
    <submittedName>
        <fullName evidence="6">Connectin-like</fullName>
    </submittedName>
</protein>
<feature type="region of interest" description="Disordered" evidence="3">
    <location>
        <begin position="416"/>
        <end position="455"/>
    </location>
</feature>
<feature type="compositionally biased region" description="Acidic residues" evidence="3">
    <location>
        <begin position="425"/>
        <end position="446"/>
    </location>
</feature>
<evidence type="ECO:0000256" key="4">
    <source>
        <dbReference type="SAM" id="SignalP"/>
    </source>
</evidence>
<accession>A0A6I9VZJ3</accession>